<name>A0AAD4L1Q4_9EURO</name>
<dbReference type="AlphaFoldDB" id="A0AAD4L1Q4"/>
<dbReference type="EMBL" id="JAJTJA010000003">
    <property type="protein sequence ID" value="KAH8702255.1"/>
    <property type="molecule type" value="Genomic_DNA"/>
</dbReference>
<dbReference type="FunFam" id="3.40.50.720:FF:000084">
    <property type="entry name" value="Short-chain dehydrogenase reductase"/>
    <property type="match status" value="1"/>
</dbReference>
<dbReference type="InterPro" id="IPR036291">
    <property type="entry name" value="NAD(P)-bd_dom_sf"/>
</dbReference>
<dbReference type="InterPro" id="IPR020904">
    <property type="entry name" value="Sc_DH/Rdtase_CS"/>
</dbReference>
<gene>
    <name evidence="4" type="ORF">BGW36DRAFT_414987</name>
</gene>
<dbReference type="Proteomes" id="UP001201262">
    <property type="component" value="Unassembled WGS sequence"/>
</dbReference>
<keyword evidence="5" id="KW-1185">Reference proteome</keyword>
<evidence type="ECO:0000313" key="5">
    <source>
        <dbReference type="Proteomes" id="UP001201262"/>
    </source>
</evidence>
<keyword evidence="2" id="KW-0521">NADP</keyword>
<dbReference type="Pfam" id="PF13561">
    <property type="entry name" value="adh_short_C2"/>
    <property type="match status" value="1"/>
</dbReference>
<proteinExistence type="inferred from homology"/>
<dbReference type="PRINTS" id="PR00081">
    <property type="entry name" value="GDHRDH"/>
</dbReference>
<evidence type="ECO:0000313" key="4">
    <source>
        <dbReference type="EMBL" id="KAH8702255.1"/>
    </source>
</evidence>
<dbReference type="PANTHER" id="PTHR43008:SF4">
    <property type="entry name" value="CHAIN DEHYDROGENASE, PUTATIVE (AFU_ORTHOLOGUE AFUA_4G08710)-RELATED"/>
    <property type="match status" value="1"/>
</dbReference>
<dbReference type="PANTHER" id="PTHR43008">
    <property type="entry name" value="BENZIL REDUCTASE"/>
    <property type="match status" value="1"/>
</dbReference>
<organism evidence="4 5">
    <name type="scientific">Talaromyces proteolyticus</name>
    <dbReference type="NCBI Taxonomy" id="1131652"/>
    <lineage>
        <taxon>Eukaryota</taxon>
        <taxon>Fungi</taxon>
        <taxon>Dikarya</taxon>
        <taxon>Ascomycota</taxon>
        <taxon>Pezizomycotina</taxon>
        <taxon>Eurotiomycetes</taxon>
        <taxon>Eurotiomycetidae</taxon>
        <taxon>Eurotiales</taxon>
        <taxon>Trichocomaceae</taxon>
        <taxon>Talaromyces</taxon>
        <taxon>Talaromyces sect. Bacilispori</taxon>
    </lineage>
</organism>
<protein>
    <recommendedName>
        <fullName evidence="6">NAD(P)-binding protein</fullName>
    </recommendedName>
</protein>
<dbReference type="SUPFAM" id="SSF51735">
    <property type="entry name" value="NAD(P)-binding Rossmann-fold domains"/>
    <property type="match status" value="1"/>
</dbReference>
<evidence type="ECO:0008006" key="6">
    <source>
        <dbReference type="Google" id="ProtNLM"/>
    </source>
</evidence>
<dbReference type="PRINTS" id="PR00080">
    <property type="entry name" value="SDRFAMILY"/>
</dbReference>
<dbReference type="GO" id="GO:0016616">
    <property type="term" value="F:oxidoreductase activity, acting on the CH-OH group of donors, NAD or NADP as acceptor"/>
    <property type="evidence" value="ECO:0007669"/>
    <property type="project" value="UniProtKB-ARBA"/>
</dbReference>
<comment type="caution">
    <text evidence="4">The sequence shown here is derived from an EMBL/GenBank/DDBJ whole genome shotgun (WGS) entry which is preliminary data.</text>
</comment>
<evidence type="ECO:0000256" key="1">
    <source>
        <dbReference type="ARBA" id="ARBA00006484"/>
    </source>
</evidence>
<dbReference type="GeneID" id="70249592"/>
<evidence type="ECO:0000256" key="3">
    <source>
        <dbReference type="ARBA" id="ARBA00023002"/>
    </source>
</evidence>
<evidence type="ECO:0000256" key="2">
    <source>
        <dbReference type="ARBA" id="ARBA00022857"/>
    </source>
</evidence>
<dbReference type="InterPro" id="IPR002347">
    <property type="entry name" value="SDR_fam"/>
</dbReference>
<dbReference type="GO" id="GO:0050664">
    <property type="term" value="F:oxidoreductase activity, acting on NAD(P)H, oxygen as acceptor"/>
    <property type="evidence" value="ECO:0007669"/>
    <property type="project" value="TreeGrafter"/>
</dbReference>
<sequence length="313" mass="32911">MGEIPRSASQPNDRDALIFRQIPRMTLSSAENPLNAPLPPDSTLTSPSTRALSRFAVEGNAVITGGAGALGMATARSLLEHGLSSLALLDLSTTLESSAPDIARLRTDFAANSSCEIHTFSVDVTSPILVNETIEKAATVMGGIDILLCLAGIVGCEESTAVTADAFMKVIDVNLKGSFVCAQAVAKHMIERKKGGSIVFTGSISAHLTNFPQPQVAYNASKAAVVHMARNLAVEWAVYGIRVNSVSPGYMDTVLNAGENLKELREIWASNCPMGRMGDVEEITGAFVLLASKRAGRYMTGADIVVDGGAVCL</sequence>
<reference evidence="4" key="1">
    <citation type="submission" date="2021-12" db="EMBL/GenBank/DDBJ databases">
        <title>Convergent genome expansion in fungi linked to evolution of root-endophyte symbiosis.</title>
        <authorList>
            <consortium name="DOE Joint Genome Institute"/>
            <person name="Ke Y.-H."/>
            <person name="Bonito G."/>
            <person name="Liao H.-L."/>
            <person name="Looney B."/>
            <person name="Rojas-Flechas A."/>
            <person name="Nash J."/>
            <person name="Hameed K."/>
            <person name="Schadt C."/>
            <person name="Martin F."/>
            <person name="Crous P.W."/>
            <person name="Miettinen O."/>
            <person name="Magnuson J.K."/>
            <person name="Labbe J."/>
            <person name="Jacobson D."/>
            <person name="Doktycz M.J."/>
            <person name="Veneault-Fourrey C."/>
            <person name="Kuo A."/>
            <person name="Mondo S."/>
            <person name="Calhoun S."/>
            <person name="Riley R."/>
            <person name="Ohm R."/>
            <person name="LaButti K."/>
            <person name="Andreopoulos B."/>
            <person name="Pangilinan J."/>
            <person name="Nolan M."/>
            <person name="Tritt A."/>
            <person name="Clum A."/>
            <person name="Lipzen A."/>
            <person name="Daum C."/>
            <person name="Barry K."/>
            <person name="Grigoriev I.V."/>
            <person name="Vilgalys R."/>
        </authorList>
    </citation>
    <scope>NUCLEOTIDE SEQUENCE</scope>
    <source>
        <strain evidence="4">PMI_201</strain>
    </source>
</reference>
<keyword evidence="3" id="KW-0560">Oxidoreductase</keyword>
<dbReference type="PROSITE" id="PS00061">
    <property type="entry name" value="ADH_SHORT"/>
    <property type="match status" value="1"/>
</dbReference>
<comment type="similarity">
    <text evidence="1">Belongs to the short-chain dehydrogenases/reductases (SDR) family.</text>
</comment>
<dbReference type="RefSeq" id="XP_046075631.1">
    <property type="nucleotide sequence ID" value="XM_046219305.1"/>
</dbReference>
<dbReference type="Gene3D" id="3.40.50.720">
    <property type="entry name" value="NAD(P)-binding Rossmann-like Domain"/>
    <property type="match status" value="1"/>
</dbReference>
<accession>A0AAD4L1Q4</accession>